<dbReference type="EMBL" id="FNBE01000005">
    <property type="protein sequence ID" value="SDF54613.1"/>
    <property type="molecule type" value="Genomic_DNA"/>
</dbReference>
<feature type="transmembrane region" description="Helical" evidence="2">
    <location>
        <begin position="26"/>
        <end position="44"/>
    </location>
</feature>
<organism evidence="3 4">
    <name type="scientific">Pseudonocardia oroxyli</name>
    <dbReference type="NCBI Taxonomy" id="366584"/>
    <lineage>
        <taxon>Bacteria</taxon>
        <taxon>Bacillati</taxon>
        <taxon>Actinomycetota</taxon>
        <taxon>Actinomycetes</taxon>
        <taxon>Pseudonocardiales</taxon>
        <taxon>Pseudonocardiaceae</taxon>
        <taxon>Pseudonocardia</taxon>
    </lineage>
</organism>
<feature type="transmembrane region" description="Helical" evidence="2">
    <location>
        <begin position="75"/>
        <end position="97"/>
    </location>
</feature>
<keyword evidence="2" id="KW-0472">Membrane</keyword>
<feature type="region of interest" description="Disordered" evidence="1">
    <location>
        <begin position="1"/>
        <end position="21"/>
    </location>
</feature>
<protein>
    <submittedName>
        <fullName evidence="3">Uncharacterized protein</fullName>
    </submittedName>
</protein>
<evidence type="ECO:0000313" key="3">
    <source>
        <dbReference type="EMBL" id="SDF54613.1"/>
    </source>
</evidence>
<dbReference type="STRING" id="366584.SAMN05216377_105216"/>
<dbReference type="Proteomes" id="UP000198967">
    <property type="component" value="Unassembled WGS sequence"/>
</dbReference>
<dbReference type="AlphaFoldDB" id="A0A1G7LYT9"/>
<dbReference type="RefSeq" id="WP_093080902.1">
    <property type="nucleotide sequence ID" value="NZ_FNBE01000005.1"/>
</dbReference>
<evidence type="ECO:0000256" key="2">
    <source>
        <dbReference type="SAM" id="Phobius"/>
    </source>
</evidence>
<reference evidence="3 4" key="1">
    <citation type="submission" date="2016-10" db="EMBL/GenBank/DDBJ databases">
        <authorList>
            <person name="de Groot N.N."/>
        </authorList>
    </citation>
    <scope>NUCLEOTIDE SEQUENCE [LARGE SCALE GENOMIC DNA]</scope>
    <source>
        <strain evidence="3 4">CGMCC 4.3143</strain>
    </source>
</reference>
<proteinExistence type="predicted"/>
<sequence>MSSADRARTRPPSGVGPHARPVPRGLALVSLTALLSALGHLAGGGTLPDLGLLLVLLPLLALVVTSLAERIRGRFAVLGTLGAGQLVLHELLVLFGHDHAGPVDAPRMLAMHAVATVLSGLLLAHVDALLAAVGHALRRVVPRRPGTPVVTPRVRTWVTPEASSGHVRRAAVGALGLRGPPVASAP</sequence>
<keyword evidence="2" id="KW-0812">Transmembrane</keyword>
<feature type="transmembrane region" description="Helical" evidence="2">
    <location>
        <begin position="50"/>
        <end position="68"/>
    </location>
</feature>
<gene>
    <name evidence="3" type="ORF">SAMN05216377_105216</name>
</gene>
<keyword evidence="2" id="KW-1133">Transmembrane helix</keyword>
<accession>A0A1G7LYT9</accession>
<evidence type="ECO:0000313" key="4">
    <source>
        <dbReference type="Proteomes" id="UP000198967"/>
    </source>
</evidence>
<evidence type="ECO:0000256" key="1">
    <source>
        <dbReference type="SAM" id="MobiDB-lite"/>
    </source>
</evidence>
<feature type="transmembrane region" description="Helical" evidence="2">
    <location>
        <begin position="109"/>
        <end position="134"/>
    </location>
</feature>
<name>A0A1G7LYT9_PSEOR</name>
<keyword evidence="4" id="KW-1185">Reference proteome</keyword>